<feature type="region of interest" description="Disordered" evidence="9">
    <location>
        <begin position="442"/>
        <end position="479"/>
    </location>
</feature>
<dbReference type="SMART" id="SM00435">
    <property type="entry name" value="TOPEUc"/>
    <property type="match status" value="1"/>
</dbReference>
<dbReference type="RefSeq" id="XP_033789258.1">
    <property type="nucleotide sequence ID" value="XM_033933367.1"/>
</dbReference>
<comment type="similarity">
    <text evidence="2 6 7">Belongs to the type IB topoisomerase family.</text>
</comment>
<dbReference type="GO" id="GO:0003677">
    <property type="term" value="F:DNA binding"/>
    <property type="evidence" value="ECO:0007669"/>
    <property type="project" value="UniProtKB-UniRule"/>
</dbReference>
<evidence type="ECO:0000313" key="11">
    <source>
        <dbReference type="Proteomes" id="UP000515159"/>
    </source>
</evidence>
<dbReference type="FunFam" id="1.10.132.10:FF:000001">
    <property type="entry name" value="DNA topoisomerase I"/>
    <property type="match status" value="1"/>
</dbReference>
<dbReference type="Proteomes" id="UP000515159">
    <property type="component" value="Chromosome 2"/>
</dbReference>
<feature type="compositionally biased region" description="Basic and acidic residues" evidence="9">
    <location>
        <begin position="504"/>
        <end position="519"/>
    </location>
</feature>
<dbReference type="RefSeq" id="XP_033789257.1">
    <property type="nucleotide sequence ID" value="XM_033933366.1"/>
</dbReference>
<dbReference type="SUPFAM" id="SSF56741">
    <property type="entry name" value="Eukaryotic DNA topoisomerase I, N-terminal DNA-binding fragment"/>
    <property type="match status" value="1"/>
</dbReference>
<feature type="compositionally biased region" description="Basic and acidic residues" evidence="9">
    <location>
        <begin position="842"/>
        <end position="868"/>
    </location>
</feature>
<dbReference type="InterPro" id="IPR013030">
    <property type="entry name" value="DNA_topo_DNA_db_N_dom2"/>
</dbReference>
<dbReference type="Pfam" id="PF02919">
    <property type="entry name" value="Topoisom_I_N"/>
    <property type="match status" value="1"/>
</dbReference>
<dbReference type="GO" id="GO:0006265">
    <property type="term" value="P:DNA topological change"/>
    <property type="evidence" value="ECO:0007669"/>
    <property type="project" value="UniProtKB-UniRule"/>
</dbReference>
<dbReference type="InterPro" id="IPR001631">
    <property type="entry name" value="TopoI"/>
</dbReference>
<feature type="compositionally biased region" description="Basic and acidic residues" evidence="9">
    <location>
        <begin position="738"/>
        <end position="747"/>
    </location>
</feature>
<dbReference type="KEGG" id="gsh:117355195"/>
<feature type="compositionally biased region" description="Basic and acidic residues" evidence="9">
    <location>
        <begin position="394"/>
        <end position="420"/>
    </location>
</feature>
<dbReference type="GO" id="GO:0003917">
    <property type="term" value="F:DNA topoisomerase type I (single strand cut, ATP-independent) activity"/>
    <property type="evidence" value="ECO:0007669"/>
    <property type="project" value="UniProtKB-UniRule"/>
</dbReference>
<evidence type="ECO:0000313" key="13">
    <source>
        <dbReference type="RefSeq" id="XP_033789258.1"/>
    </source>
</evidence>
<dbReference type="GeneID" id="117355195"/>
<evidence type="ECO:0000256" key="2">
    <source>
        <dbReference type="ARBA" id="ARBA00006645"/>
    </source>
</evidence>
<dbReference type="Pfam" id="PF01028">
    <property type="entry name" value="Topoisom_I"/>
    <property type="match status" value="1"/>
</dbReference>
<dbReference type="InterPro" id="IPR051062">
    <property type="entry name" value="Topoisomerase_IB"/>
</dbReference>
<evidence type="ECO:0000256" key="6">
    <source>
        <dbReference type="PROSITE-ProRule" id="PRU01382"/>
    </source>
</evidence>
<keyword evidence="4 6" id="KW-0238">DNA-binding</keyword>
<evidence type="ECO:0000259" key="10">
    <source>
        <dbReference type="SMART" id="SM00435"/>
    </source>
</evidence>
<dbReference type="FunFam" id="2.170.11.10:FF:000002">
    <property type="entry name" value="DNA topoisomerase I"/>
    <property type="match status" value="1"/>
</dbReference>
<dbReference type="PANTHER" id="PTHR10290:SF1">
    <property type="entry name" value="DNA TOPOISOMERASE I, MITOCHONDRIAL"/>
    <property type="match status" value="1"/>
</dbReference>
<dbReference type="FunFam" id="3.90.15.10:FF:000005">
    <property type="entry name" value="DNA topoisomerase I"/>
    <property type="match status" value="1"/>
</dbReference>
<reference evidence="12 13" key="1">
    <citation type="submission" date="2025-04" db="UniProtKB">
        <authorList>
            <consortium name="RefSeq"/>
        </authorList>
    </citation>
    <scope>IDENTIFICATION</scope>
</reference>
<keyword evidence="8" id="KW-0175">Coiled coil</keyword>
<protein>
    <recommendedName>
        <fullName evidence="7">DNA topoisomerase I</fullName>
        <ecNumber evidence="7">5.6.2.1</ecNumber>
    </recommendedName>
    <alternativeName>
        <fullName evidence="7">DNA topoisomerase 1</fullName>
    </alternativeName>
</protein>
<dbReference type="InterPro" id="IPR011010">
    <property type="entry name" value="DNA_brk_join_enz"/>
</dbReference>
<feature type="compositionally biased region" description="Basic and acidic residues" evidence="9">
    <location>
        <begin position="213"/>
        <end position="236"/>
    </location>
</feature>
<dbReference type="InterPro" id="IPR014711">
    <property type="entry name" value="TopoI_cat_a-hlx-sub_euk"/>
</dbReference>
<keyword evidence="5 6" id="KW-0413">Isomerase</keyword>
<dbReference type="EC" id="5.6.2.1" evidence="7"/>
<evidence type="ECO:0000256" key="5">
    <source>
        <dbReference type="ARBA" id="ARBA00023235"/>
    </source>
</evidence>
<dbReference type="InterPro" id="IPR013500">
    <property type="entry name" value="TopoI_cat_euk"/>
</dbReference>
<dbReference type="PANTHER" id="PTHR10290">
    <property type="entry name" value="DNA TOPOISOMERASE I"/>
    <property type="match status" value="1"/>
</dbReference>
<feature type="region of interest" description="Disordered" evidence="9">
    <location>
        <begin position="738"/>
        <end position="903"/>
    </location>
</feature>
<feature type="compositionally biased region" description="Basic and acidic residues" evidence="9">
    <location>
        <begin position="328"/>
        <end position="347"/>
    </location>
</feature>
<dbReference type="InterPro" id="IPR025834">
    <property type="entry name" value="TopoI_C_dom"/>
</dbReference>
<evidence type="ECO:0000256" key="1">
    <source>
        <dbReference type="ARBA" id="ARBA00000213"/>
    </source>
</evidence>
<comment type="catalytic activity">
    <reaction evidence="1 6 7">
        <text>ATP-independent breakage of single-stranded DNA, followed by passage and rejoining.</text>
        <dbReference type="EC" id="5.6.2.1"/>
    </reaction>
</comment>
<dbReference type="InterPro" id="IPR013034">
    <property type="entry name" value="DNA_topo_DNA_db_N_dom1"/>
</dbReference>
<dbReference type="PRINTS" id="PR00416">
    <property type="entry name" value="EUTPISMRASEI"/>
</dbReference>
<dbReference type="CDD" id="cd03488">
    <property type="entry name" value="Topoisomer_IB_N_htopoI_like"/>
    <property type="match status" value="1"/>
</dbReference>
<dbReference type="Gene3D" id="1.10.132.10">
    <property type="match status" value="1"/>
</dbReference>
<dbReference type="CDD" id="cd00659">
    <property type="entry name" value="Topo_IB_C"/>
    <property type="match status" value="1"/>
</dbReference>
<accession>A0A6P8QP29</accession>
<dbReference type="InterPro" id="IPR036202">
    <property type="entry name" value="TopoI_DNA-bd_euk_N_sf"/>
</dbReference>
<comment type="function">
    <text evidence="7">Releases the supercoiling and torsional tension of DNA introduced during the DNA replication and transcription by transiently cleaving and rejoining one strand of the DNA duplex. Introduces a single-strand break via transesterification at the specific target site 5'-[CT]CCTTp site in duplex DNA. The scissile phosphodiester is attacked by the catalytic tyrosine of the enzyme, resulting in the formation of a DNA-(3'-phosphotyrosyl)-enzyme intermediate and the expulsion of a 5'-OH DNA strand. The free DNA strand then undergoes passage around the unbroken strand thus removing DNA supercoils. Finally, in the religation step, the DNA 5'-OH attacks the covalent intermediate to expel the active-site tyrosine and restore the DNA phosphodiester backbone.</text>
</comment>
<evidence type="ECO:0000313" key="12">
    <source>
        <dbReference type="RefSeq" id="XP_033789257.1"/>
    </source>
</evidence>
<dbReference type="Gene3D" id="3.90.15.10">
    <property type="entry name" value="Topoisomerase I, Chain A, domain 3"/>
    <property type="match status" value="1"/>
</dbReference>
<dbReference type="InterPro" id="IPR048045">
    <property type="entry name" value="Topoisomer_I_DNA-bd"/>
</dbReference>
<evidence type="ECO:0000256" key="3">
    <source>
        <dbReference type="ARBA" id="ARBA00023029"/>
    </source>
</evidence>
<dbReference type="GO" id="GO:0006260">
    <property type="term" value="P:DNA replication"/>
    <property type="evidence" value="ECO:0007669"/>
    <property type="project" value="TreeGrafter"/>
</dbReference>
<feature type="region of interest" description="Disordered" evidence="9">
    <location>
        <begin position="181"/>
        <end position="426"/>
    </location>
</feature>
<feature type="compositionally biased region" description="Basic and acidic residues" evidence="9">
    <location>
        <begin position="181"/>
        <end position="206"/>
    </location>
</feature>
<feature type="compositionally biased region" description="Basic residues" evidence="9">
    <location>
        <begin position="268"/>
        <end position="297"/>
    </location>
</feature>
<dbReference type="Pfam" id="PF14370">
    <property type="entry name" value="Topo_C_assoc"/>
    <property type="match status" value="1"/>
</dbReference>
<feature type="domain" description="DNA topoisomerase I eukaryotic-type" evidence="10">
    <location>
        <begin position="1073"/>
        <end position="1452"/>
    </location>
</feature>
<dbReference type="InterPro" id="IPR018521">
    <property type="entry name" value="TopoIB_AS"/>
</dbReference>
<dbReference type="FunFam" id="1.10.10.41:FF:000001">
    <property type="entry name" value="DNA topoisomerase I"/>
    <property type="match status" value="1"/>
</dbReference>
<dbReference type="GO" id="GO:0005730">
    <property type="term" value="C:nucleolus"/>
    <property type="evidence" value="ECO:0007669"/>
    <property type="project" value="TreeGrafter"/>
</dbReference>
<feature type="compositionally biased region" description="Basic and acidic residues" evidence="9">
    <location>
        <begin position="528"/>
        <end position="641"/>
    </location>
</feature>
<dbReference type="CTD" id="116447"/>
<evidence type="ECO:0000256" key="8">
    <source>
        <dbReference type="SAM" id="Coils"/>
    </source>
</evidence>
<dbReference type="InterPro" id="IPR014727">
    <property type="entry name" value="TopoI_cat_a/b-sub_euk"/>
</dbReference>
<feature type="region of interest" description="Disordered" evidence="9">
    <location>
        <begin position="63"/>
        <end position="89"/>
    </location>
</feature>
<dbReference type="SUPFAM" id="SSF46596">
    <property type="entry name" value="Eukaryotic DNA topoisomerase I, dispensable insert domain"/>
    <property type="match status" value="1"/>
</dbReference>
<organism evidence="11 13">
    <name type="scientific">Geotrypetes seraphini</name>
    <name type="common">Gaboon caecilian</name>
    <name type="synonym">Caecilia seraphini</name>
    <dbReference type="NCBI Taxonomy" id="260995"/>
    <lineage>
        <taxon>Eukaryota</taxon>
        <taxon>Metazoa</taxon>
        <taxon>Chordata</taxon>
        <taxon>Craniata</taxon>
        <taxon>Vertebrata</taxon>
        <taxon>Euteleostomi</taxon>
        <taxon>Amphibia</taxon>
        <taxon>Gymnophiona</taxon>
        <taxon>Geotrypetes</taxon>
    </lineage>
</organism>
<feature type="region of interest" description="Disordered" evidence="9">
    <location>
        <begin position="107"/>
        <end position="136"/>
    </location>
</feature>
<dbReference type="PROSITE" id="PS52038">
    <property type="entry name" value="TOPO_IB_2"/>
    <property type="match status" value="1"/>
</dbReference>
<feature type="compositionally biased region" description="Basic and acidic residues" evidence="9">
    <location>
        <begin position="442"/>
        <end position="469"/>
    </location>
</feature>
<dbReference type="Gene3D" id="2.170.11.10">
    <property type="entry name" value="DNA Topoisomerase I, domain 2"/>
    <property type="match status" value="1"/>
</dbReference>
<evidence type="ECO:0000256" key="4">
    <source>
        <dbReference type="ARBA" id="ARBA00023125"/>
    </source>
</evidence>
<feature type="region of interest" description="Disordered" evidence="9">
    <location>
        <begin position="500"/>
        <end position="660"/>
    </location>
</feature>
<dbReference type="InterPro" id="IPR008336">
    <property type="entry name" value="TopoI_DNA-bd_euk"/>
</dbReference>
<feature type="compositionally biased region" description="Polar residues" evidence="9">
    <location>
        <begin position="107"/>
        <end position="123"/>
    </location>
</feature>
<evidence type="ECO:0000256" key="9">
    <source>
        <dbReference type="SAM" id="MobiDB-lite"/>
    </source>
</evidence>
<feature type="compositionally biased region" description="Basic residues" evidence="9">
    <location>
        <begin position="809"/>
        <end position="818"/>
    </location>
</feature>
<dbReference type="PROSITE" id="PS00176">
    <property type="entry name" value="TOPO_IB_1"/>
    <property type="match status" value="1"/>
</dbReference>
<keyword evidence="3 6" id="KW-0799">Topoisomerase</keyword>
<sequence length="1493" mass="174602">MDEITEHRETAVSRKSKDKSLPKEQLYLGKEREASRLTGEVISENMVTRKEAILDHSCKVYHPEKNAVKHHREESSGRLGQRTKKMRMEDEETNLKVKIENQVVVSDTNKGGSTKDFQLSKETLNGGAKGEDKNVKIKKPVSSTLDCLMKHDVEECSRKPSAKKQIKEIINGELEKEELTDWKEREQVSEGESEKEMKVGKCKERMINGTSNETKDGLDCMKNNLKIEKQKEKESELQYPQKGFEAEKENESREKKKYDTEDEALLKTKNKSKSKSKGVKKQHKKTSKNTALAKKKRVSDDEKGKVKKQKKKTDERKTLKQNQINLGKKTECKDEGKDCPSTEKIEGEGNMNLVEESERKGKLNKKRLMEVEGEKKSDTIGDQLIETTEEANEEPIKRKELDLDHRREKQMLDKGISKEEKHKRKKRMIEKLENEKLEEKIKNNNKLTDKEEFEDKGMNEKREGGKIEVKSASMENSVEERLIIRKKGLDESENKYQILQKEQVANKENLERKEKVKDQDPEEGNTENIDREQVTDKSEKIARKEKIDKYNENDASEKREVLDLIKESDVNKGNIDERKKVNVQEELKNEKEGGDLGAEKIQVKVKDENVKKKEKTDVMTEEEKPEDKRDVRNGKLSERKKGKEKKISRRKRNKKIDKAEGMQEICEKRETEYENEKKAKEIWIGTNTKDLIKQIEVNSEMTGKIKKEERNGKERGLLDINGNEAEMINAEEKNKKVLEDEVEKEGSKLVLENGNTFEEMVNEMGKSADERGRKKNKRKLKEKEKKKPKEHKKRKINVEGDEVVDKTNKQQKNKKTKRLNKETIISDEDAEPEIVCNKRKQDKMNEKEKNRKRQMKDGKNKIEKEVQQNKKGSRKRKIKEEEDAESKPKKSKNKMTREEKKQLEEEKKQLEEEKKWKWWEEENYEDGVKWKFLEHKGPYFAPCYEPLPEDVKFYYAGEVMKLSEAAEEVATFYGKMLDHEYTTKEAFQKNFFHDWKEVMTPEEQKKIKHLHKCDFSVIHKYFVDKNEARKALPKEDKQILKQEIEKIQEEFGYCILDGHREKIGNFKTEPPGLFRGRGDHPKMGMLKKRIMPEDVIINCSKESKIPEPPAGHKWKEVRFDNMVTWLASWTENIQGSIKYIMLNPSSKLKGQKDWQKYEVARRLKDVVHKIRNQYRTDWKSREMKKRQRAVALYFVDKLALRAGNEKEEGETADTVGCCSLRVEHIKLHSKLDGKENVVEFDFLGKDSIRYYNKVPVEKDVFKNLRLFKENKDPGDELFDRLTTTSLNKHLQNLMDGLTAKVFRTYNASITLQEQLKELTSEDSNVAAKILSYNRANRAVALLCNHQRALSKTFETSMQNLQTKISGREEQLAEAKKELKKAKANLKANKDEKSKKDVEKKNKLKERIEEQLMKLQVQATDKEENKQIALGTSKLNYLDPRITIAWVFLKRCRWSFTEKLPSPTALTNSLRLQAQIHLLKSNGRTENCPLSLPP</sequence>
<feature type="compositionally biased region" description="Basic and acidic residues" evidence="9">
    <location>
        <begin position="63"/>
        <end position="76"/>
    </location>
</feature>
<feature type="compositionally biased region" description="Basic and acidic residues" evidence="9">
    <location>
        <begin position="356"/>
        <end position="379"/>
    </location>
</feature>
<dbReference type="GO" id="GO:0005694">
    <property type="term" value="C:chromosome"/>
    <property type="evidence" value="ECO:0007669"/>
    <property type="project" value="InterPro"/>
</dbReference>
<feature type="compositionally biased region" description="Basic and acidic residues" evidence="9">
    <location>
        <begin position="244"/>
        <end position="259"/>
    </location>
</feature>
<feature type="active site" description="O-(3'-phospho-DNA)-tyrosine intermediate" evidence="6">
    <location>
        <position position="1436"/>
    </location>
</feature>
<keyword evidence="11" id="KW-1185">Reference proteome</keyword>
<feature type="region of interest" description="Disordered" evidence="9">
    <location>
        <begin position="1"/>
        <end position="26"/>
    </location>
</feature>
<feature type="compositionally biased region" description="Basic and acidic residues" evidence="9">
    <location>
        <begin position="1"/>
        <end position="12"/>
    </location>
</feature>
<feature type="compositionally biased region" description="Basic residues" evidence="9">
    <location>
        <begin position="642"/>
        <end position="655"/>
    </location>
</feature>
<evidence type="ECO:0000256" key="7">
    <source>
        <dbReference type="RuleBase" id="RU365101"/>
    </source>
</evidence>
<proteinExistence type="inferred from homology"/>
<dbReference type="SUPFAM" id="SSF56349">
    <property type="entry name" value="DNA breaking-rejoining enzymes"/>
    <property type="match status" value="1"/>
</dbReference>
<dbReference type="InterPro" id="IPR013499">
    <property type="entry name" value="TopoI_euk"/>
</dbReference>
<gene>
    <name evidence="12 13" type="primary">TOP1MT</name>
</gene>
<name>A0A6P8QP29_GEOSA</name>
<dbReference type="GO" id="GO:0007059">
    <property type="term" value="P:chromosome segregation"/>
    <property type="evidence" value="ECO:0007669"/>
    <property type="project" value="TreeGrafter"/>
</dbReference>
<dbReference type="OrthoDB" id="47179at2759"/>
<dbReference type="Gene3D" id="1.10.10.41">
    <property type="entry name" value="Yeast DNA topoisomerase - domain 1"/>
    <property type="match status" value="1"/>
</dbReference>
<feature type="coiled-coil region" evidence="8">
    <location>
        <begin position="1357"/>
        <end position="1424"/>
    </location>
</feature>